<proteinExistence type="predicted"/>
<protein>
    <submittedName>
        <fullName evidence="5">AraC family transcriptional regulator</fullName>
    </submittedName>
</protein>
<dbReference type="Proteomes" id="UP000554004">
    <property type="component" value="Unassembled WGS sequence"/>
</dbReference>
<dbReference type="PRINTS" id="PR00032">
    <property type="entry name" value="HTHARAC"/>
</dbReference>
<evidence type="ECO:0000313" key="6">
    <source>
        <dbReference type="Proteomes" id="UP000554004"/>
    </source>
</evidence>
<dbReference type="InterPro" id="IPR011051">
    <property type="entry name" value="RmlC_Cupin_sf"/>
</dbReference>
<dbReference type="Pfam" id="PF02311">
    <property type="entry name" value="AraC_binding"/>
    <property type="match status" value="1"/>
</dbReference>
<keyword evidence="3" id="KW-0804">Transcription</keyword>
<dbReference type="Gene3D" id="1.10.10.60">
    <property type="entry name" value="Homeodomain-like"/>
    <property type="match status" value="2"/>
</dbReference>
<reference evidence="5 6" key="1">
    <citation type="journal article" date="2020" name="Biotechnol. Biofuels">
        <title>New insights from the biogas microbiome by comprehensive genome-resolved metagenomics of nearly 1600 species originating from multiple anaerobic digesters.</title>
        <authorList>
            <person name="Campanaro S."/>
            <person name="Treu L."/>
            <person name="Rodriguez-R L.M."/>
            <person name="Kovalovszki A."/>
            <person name="Ziels R.M."/>
            <person name="Maus I."/>
            <person name="Zhu X."/>
            <person name="Kougias P.G."/>
            <person name="Basile A."/>
            <person name="Luo G."/>
            <person name="Schluter A."/>
            <person name="Konstantinidis K.T."/>
            <person name="Angelidaki I."/>
        </authorList>
    </citation>
    <scope>NUCLEOTIDE SEQUENCE [LARGE SCALE GENOMIC DNA]</scope>
    <source>
        <strain evidence="5">AS06rmzACSIP_421</strain>
    </source>
</reference>
<feature type="domain" description="HTH araC/xylS-type" evidence="4">
    <location>
        <begin position="203"/>
        <end position="301"/>
    </location>
</feature>
<organism evidence="5 6">
    <name type="scientific">Candidatus Dojkabacteria bacterium</name>
    <dbReference type="NCBI Taxonomy" id="2099670"/>
    <lineage>
        <taxon>Bacteria</taxon>
        <taxon>Candidatus Dojkabacteria</taxon>
    </lineage>
</organism>
<dbReference type="GO" id="GO:0043565">
    <property type="term" value="F:sequence-specific DNA binding"/>
    <property type="evidence" value="ECO:0007669"/>
    <property type="project" value="InterPro"/>
</dbReference>
<dbReference type="GO" id="GO:0003700">
    <property type="term" value="F:DNA-binding transcription factor activity"/>
    <property type="evidence" value="ECO:0007669"/>
    <property type="project" value="InterPro"/>
</dbReference>
<comment type="caution">
    <text evidence="5">The sequence shown here is derived from an EMBL/GenBank/DDBJ whole genome shotgun (WGS) entry which is preliminary data.</text>
</comment>
<evidence type="ECO:0000256" key="2">
    <source>
        <dbReference type="ARBA" id="ARBA00023125"/>
    </source>
</evidence>
<evidence type="ECO:0000256" key="1">
    <source>
        <dbReference type="ARBA" id="ARBA00023015"/>
    </source>
</evidence>
<dbReference type="PANTHER" id="PTHR43280">
    <property type="entry name" value="ARAC-FAMILY TRANSCRIPTIONAL REGULATOR"/>
    <property type="match status" value="1"/>
</dbReference>
<gene>
    <name evidence="5" type="ORF">GX618_03815</name>
</gene>
<dbReference type="SUPFAM" id="SSF46689">
    <property type="entry name" value="Homeodomain-like"/>
    <property type="match status" value="2"/>
</dbReference>
<dbReference type="InterPro" id="IPR018060">
    <property type="entry name" value="HTH_AraC"/>
</dbReference>
<dbReference type="InterPro" id="IPR009057">
    <property type="entry name" value="Homeodomain-like_sf"/>
</dbReference>
<dbReference type="InterPro" id="IPR020449">
    <property type="entry name" value="Tscrpt_reg_AraC-type_HTH"/>
</dbReference>
<evidence type="ECO:0000313" key="5">
    <source>
        <dbReference type="EMBL" id="NLE31368.1"/>
    </source>
</evidence>
<name>A0A847EV18_9BACT</name>
<dbReference type="Gene3D" id="2.60.120.10">
    <property type="entry name" value="Jelly Rolls"/>
    <property type="match status" value="1"/>
</dbReference>
<dbReference type="EMBL" id="JAAZAL010000139">
    <property type="protein sequence ID" value="NLE31368.1"/>
    <property type="molecule type" value="Genomic_DNA"/>
</dbReference>
<dbReference type="AlphaFoldDB" id="A0A847EV18"/>
<dbReference type="InterPro" id="IPR014710">
    <property type="entry name" value="RmlC-like_jellyroll"/>
</dbReference>
<keyword evidence="1" id="KW-0805">Transcription regulation</keyword>
<dbReference type="PROSITE" id="PS00041">
    <property type="entry name" value="HTH_ARAC_FAMILY_1"/>
    <property type="match status" value="1"/>
</dbReference>
<dbReference type="Pfam" id="PF12833">
    <property type="entry name" value="HTH_18"/>
    <property type="match status" value="1"/>
</dbReference>
<dbReference type="InterPro" id="IPR003313">
    <property type="entry name" value="AraC-bd"/>
</dbReference>
<dbReference type="PROSITE" id="PS01124">
    <property type="entry name" value="HTH_ARAC_FAMILY_2"/>
    <property type="match status" value="1"/>
</dbReference>
<evidence type="ECO:0000259" key="4">
    <source>
        <dbReference type="PROSITE" id="PS01124"/>
    </source>
</evidence>
<dbReference type="PANTHER" id="PTHR43280:SF34">
    <property type="entry name" value="ARAC-FAMILY TRANSCRIPTIONAL REGULATOR"/>
    <property type="match status" value="1"/>
</dbReference>
<dbReference type="SUPFAM" id="SSF51182">
    <property type="entry name" value="RmlC-like cupins"/>
    <property type="match status" value="1"/>
</dbReference>
<evidence type="ECO:0000256" key="3">
    <source>
        <dbReference type="ARBA" id="ARBA00023163"/>
    </source>
</evidence>
<dbReference type="InterPro" id="IPR018062">
    <property type="entry name" value="HTH_AraC-typ_CS"/>
</dbReference>
<keyword evidence="2" id="KW-0238">DNA-binding</keyword>
<sequence>MKPEYYENGVPVFTKDSFFRPGEHVYIHKSTDFSEFVGVVHKHEFIEFVYIMSGKANHVINNLEYTVMQGDLVIINYDATHVFYEDKSFGEPFVTYDLMFTPDYLDVGLIRGNNFNSLASSFLFYSLFPEKQSIGPDLHLSGTHFNIFGELFDKIYFEFIKKQKGYVEIMRAYVVELIIQIYRQIETSSSASSSRHKHEEIVNRALKYLYDHYQTHVTLEDLAAQIFLSKDYFSRLFREITGKPVSMLLQQIRVEEACKMLISTDRTILDIASECGYQDIKFFYITFRKQTGMTPGEYRKANQQFAI</sequence>
<dbReference type="SMART" id="SM00342">
    <property type="entry name" value="HTH_ARAC"/>
    <property type="match status" value="1"/>
</dbReference>
<accession>A0A847EV18</accession>